<feature type="domain" description="Exocyst complex subunit Exo70 C-terminal" evidence="5">
    <location>
        <begin position="238"/>
        <end position="473"/>
    </location>
</feature>
<accession>A0A0D3G6T3</accession>
<dbReference type="PANTHER" id="PTHR12542">
    <property type="entry name" value="EXOCYST COMPLEX PROTEIN EXO70"/>
    <property type="match status" value="1"/>
</dbReference>
<evidence type="ECO:0000256" key="1">
    <source>
        <dbReference type="ARBA" id="ARBA00006756"/>
    </source>
</evidence>
<keyword evidence="2 3" id="KW-0813">Transport</keyword>
<dbReference type="Gramene" id="OBART05G13910.1">
    <property type="protein sequence ID" value="OBART05G13910.1"/>
    <property type="gene ID" value="OBART05G13910"/>
</dbReference>
<dbReference type="Proteomes" id="UP000026960">
    <property type="component" value="Chromosome 5"/>
</dbReference>
<keyword evidence="7" id="KW-1185">Reference proteome</keyword>
<name>A0A0D3G6T3_9ORYZ</name>
<dbReference type="GO" id="GO:0015031">
    <property type="term" value="P:protein transport"/>
    <property type="evidence" value="ECO:0007669"/>
    <property type="project" value="UniProtKB-KW"/>
</dbReference>
<reference evidence="6" key="2">
    <citation type="submission" date="2015-03" db="UniProtKB">
        <authorList>
            <consortium name="EnsemblPlants"/>
        </authorList>
    </citation>
    <scope>IDENTIFICATION</scope>
</reference>
<feature type="region of interest" description="Disordered" evidence="4">
    <location>
        <begin position="40"/>
        <end position="65"/>
    </location>
</feature>
<keyword evidence="3" id="KW-0653">Protein transport</keyword>
<dbReference type="PaxDb" id="65489-OBART05G13910.1"/>
<dbReference type="SUPFAM" id="SSF74788">
    <property type="entry name" value="Cullin repeat-like"/>
    <property type="match status" value="1"/>
</dbReference>
<sequence length="493" mass="55629">MARMLETVSEMESTEAADNSSLPSWRWSYSYLEKIRCMSTGGGSSSRSVRSSNYSSASSTASSARPRYVPCYDDADFVTYSFQRAVGLGAPGPARDIADQMVRDGFVGSLVSEFSRASGSGPALDRWFSELDVSCVLRNDQEEEATGSLVGRWARALTVMARALIATLQDQDMPSSDHEPQDNLTGRLCQLGRLMEATLDAANGQFSGLMQLRICINDVSDILVPLYNEVFLLADYSKEIIESIVKEIDDAFSTTMDNLGRAILMMTTDALSPPSGPFPENAEIHKATLLAVNYAILFWGYHSVLEAILLDNGDLFGNCSWYSEKLVVERLIVQIITNLQDELEKKSNLFSDHSLRYLFLLNNSYVVQYQFLVPSDYSPPSEIKFHYEQYQKEYMRASWEPVLSCLHDKMPPCFPKLSSHSELSRFELEFEKTCSHQKLWKVPLPNLRQSLRETIIDKIITGYKKYMEDHPEQEKCGRDPLDMEGMVNDLFEG</sequence>
<dbReference type="PANTHER" id="PTHR12542:SF40">
    <property type="entry name" value="EXOCYST SUBUNIT EXO70 FAMILY PROTEIN"/>
    <property type="match status" value="1"/>
</dbReference>
<feature type="compositionally biased region" description="Low complexity" evidence="4">
    <location>
        <begin position="45"/>
        <end position="65"/>
    </location>
</feature>
<proteinExistence type="inferred from homology"/>
<comment type="similarity">
    <text evidence="1 3">Belongs to the EXO70 family.</text>
</comment>
<evidence type="ECO:0000313" key="6">
    <source>
        <dbReference type="EnsemblPlants" id="OBART05G13910.1"/>
    </source>
</evidence>
<dbReference type="InterPro" id="IPR016159">
    <property type="entry name" value="Cullin_repeat-like_dom_sf"/>
</dbReference>
<evidence type="ECO:0000256" key="2">
    <source>
        <dbReference type="ARBA" id="ARBA00022448"/>
    </source>
</evidence>
<evidence type="ECO:0000256" key="3">
    <source>
        <dbReference type="RuleBase" id="RU365026"/>
    </source>
</evidence>
<dbReference type="EnsemblPlants" id="OBART05G13910.1">
    <property type="protein sequence ID" value="OBART05G13910.1"/>
    <property type="gene ID" value="OBART05G13910"/>
</dbReference>
<evidence type="ECO:0000313" key="7">
    <source>
        <dbReference type="Proteomes" id="UP000026960"/>
    </source>
</evidence>
<dbReference type="AlphaFoldDB" id="A0A0D3G6T3"/>
<keyword evidence="3" id="KW-0268">Exocytosis</keyword>
<dbReference type="Pfam" id="PF03081">
    <property type="entry name" value="Exo70_C"/>
    <property type="match status" value="1"/>
</dbReference>
<dbReference type="GO" id="GO:0005546">
    <property type="term" value="F:phosphatidylinositol-4,5-bisphosphate binding"/>
    <property type="evidence" value="ECO:0007669"/>
    <property type="project" value="InterPro"/>
</dbReference>
<dbReference type="eggNOG" id="KOG2344">
    <property type="taxonomic scope" value="Eukaryota"/>
</dbReference>
<dbReference type="STRING" id="65489.A0A0D3G6T3"/>
<dbReference type="GO" id="GO:0000145">
    <property type="term" value="C:exocyst"/>
    <property type="evidence" value="ECO:0007669"/>
    <property type="project" value="InterPro"/>
</dbReference>
<comment type="function">
    <text evidence="3">Component of the exocyst complex.</text>
</comment>
<dbReference type="InterPro" id="IPR046364">
    <property type="entry name" value="Exo70_C"/>
</dbReference>
<reference evidence="6" key="1">
    <citation type="journal article" date="2009" name="Rice">
        <title>De Novo Next Generation Sequencing of Plant Genomes.</title>
        <authorList>
            <person name="Rounsley S."/>
            <person name="Marri P.R."/>
            <person name="Yu Y."/>
            <person name="He R."/>
            <person name="Sisneros N."/>
            <person name="Goicoechea J.L."/>
            <person name="Lee S.J."/>
            <person name="Angelova A."/>
            <person name="Kudrna D."/>
            <person name="Luo M."/>
            <person name="Affourtit J."/>
            <person name="Desany B."/>
            <person name="Knight J."/>
            <person name="Niazi F."/>
            <person name="Egholm M."/>
            <person name="Wing R.A."/>
        </authorList>
    </citation>
    <scope>NUCLEOTIDE SEQUENCE [LARGE SCALE GENOMIC DNA]</scope>
    <source>
        <strain evidence="6">cv. IRGC 105608</strain>
    </source>
</reference>
<organism evidence="6">
    <name type="scientific">Oryza barthii</name>
    <dbReference type="NCBI Taxonomy" id="65489"/>
    <lineage>
        <taxon>Eukaryota</taxon>
        <taxon>Viridiplantae</taxon>
        <taxon>Streptophyta</taxon>
        <taxon>Embryophyta</taxon>
        <taxon>Tracheophyta</taxon>
        <taxon>Spermatophyta</taxon>
        <taxon>Magnoliopsida</taxon>
        <taxon>Liliopsida</taxon>
        <taxon>Poales</taxon>
        <taxon>Poaceae</taxon>
        <taxon>BOP clade</taxon>
        <taxon>Oryzoideae</taxon>
        <taxon>Oryzeae</taxon>
        <taxon>Oryzinae</taxon>
        <taxon>Oryza</taxon>
    </lineage>
</organism>
<evidence type="ECO:0000256" key="4">
    <source>
        <dbReference type="SAM" id="MobiDB-lite"/>
    </source>
</evidence>
<evidence type="ECO:0000259" key="5">
    <source>
        <dbReference type="Pfam" id="PF03081"/>
    </source>
</evidence>
<protein>
    <recommendedName>
        <fullName evidence="3">Exocyst subunit Exo70 family protein</fullName>
    </recommendedName>
</protein>
<dbReference type="HOGENOM" id="CLU_026956_2_0_1"/>
<dbReference type="InterPro" id="IPR004140">
    <property type="entry name" value="Exo70"/>
</dbReference>
<dbReference type="GO" id="GO:0006887">
    <property type="term" value="P:exocytosis"/>
    <property type="evidence" value="ECO:0007669"/>
    <property type="project" value="UniProtKB-KW"/>
</dbReference>
<dbReference type="Gene3D" id="1.20.1280.170">
    <property type="entry name" value="Exocyst complex component Exo70"/>
    <property type="match status" value="1"/>
</dbReference>